<name>A8ZXD1_DESOH</name>
<dbReference type="HOGENOM" id="CLU_1515554_0_0_7"/>
<keyword evidence="2" id="KW-1185">Reference proteome</keyword>
<evidence type="ECO:0008006" key="3">
    <source>
        <dbReference type="Google" id="ProtNLM"/>
    </source>
</evidence>
<organism evidence="1 2">
    <name type="scientific">Desulfosudis oleivorans (strain DSM 6200 / JCM 39069 / Hxd3)</name>
    <name type="common">Desulfococcus oleovorans</name>
    <dbReference type="NCBI Taxonomy" id="96561"/>
    <lineage>
        <taxon>Bacteria</taxon>
        <taxon>Pseudomonadati</taxon>
        <taxon>Thermodesulfobacteriota</taxon>
        <taxon>Desulfobacteria</taxon>
        <taxon>Desulfobacterales</taxon>
        <taxon>Desulfosudaceae</taxon>
        <taxon>Desulfosudis</taxon>
    </lineage>
</organism>
<dbReference type="eggNOG" id="ENOG5031D8W">
    <property type="taxonomic scope" value="Bacteria"/>
</dbReference>
<gene>
    <name evidence="1" type="ordered locus">Dole_2707</name>
</gene>
<dbReference type="AlphaFoldDB" id="A8ZXD1"/>
<proteinExistence type="predicted"/>
<dbReference type="InterPro" id="IPR011989">
    <property type="entry name" value="ARM-like"/>
</dbReference>
<reference evidence="1 2" key="1">
    <citation type="submission" date="2007-10" db="EMBL/GenBank/DDBJ databases">
        <title>Complete sequence of Desulfococcus oleovorans Hxd3.</title>
        <authorList>
            <consortium name="US DOE Joint Genome Institute"/>
            <person name="Copeland A."/>
            <person name="Lucas S."/>
            <person name="Lapidus A."/>
            <person name="Barry K."/>
            <person name="Glavina del Rio T."/>
            <person name="Dalin E."/>
            <person name="Tice H."/>
            <person name="Pitluck S."/>
            <person name="Kiss H."/>
            <person name="Brettin T."/>
            <person name="Bruce D."/>
            <person name="Detter J.C."/>
            <person name="Han C."/>
            <person name="Schmutz J."/>
            <person name="Larimer F."/>
            <person name="Land M."/>
            <person name="Hauser L."/>
            <person name="Kyrpides N."/>
            <person name="Kim E."/>
            <person name="Wawrik B."/>
            <person name="Richardson P."/>
        </authorList>
    </citation>
    <scope>NUCLEOTIDE SEQUENCE [LARGE SCALE GENOMIC DNA]</scope>
    <source>
        <strain evidence="2">DSM 6200 / JCM 39069 / Hxd3</strain>
    </source>
</reference>
<evidence type="ECO:0000313" key="2">
    <source>
        <dbReference type="Proteomes" id="UP000008561"/>
    </source>
</evidence>
<sequence length="177" mass="19890">MKNLLIVNNVKTELGLDELECIADMLNDSSRHSEVFYELSKLESVEIKESIASKHTITKEIVYSLINSQSIDVLRVLVGNRHAIPFFNRKCVRTLIETHDSEIYASMAQNLNDYAQVCNVECLCEDLIVNDVQVKMVLADNPDTPVFYLTELASDADVSVAETAKNTLQSFVNNMEA</sequence>
<dbReference type="STRING" id="96561.Dole_2707"/>
<dbReference type="Proteomes" id="UP000008561">
    <property type="component" value="Chromosome"/>
</dbReference>
<protein>
    <recommendedName>
        <fullName evidence="3">DUF4116 domain-containing protein</fullName>
    </recommendedName>
</protein>
<dbReference type="EMBL" id="CP000859">
    <property type="protein sequence ID" value="ABW68510.1"/>
    <property type="molecule type" value="Genomic_DNA"/>
</dbReference>
<dbReference type="Gene3D" id="1.25.10.10">
    <property type="entry name" value="Leucine-rich Repeat Variant"/>
    <property type="match status" value="1"/>
</dbReference>
<dbReference type="KEGG" id="dol:Dole_2707"/>
<accession>A8ZXD1</accession>
<evidence type="ECO:0000313" key="1">
    <source>
        <dbReference type="EMBL" id="ABW68510.1"/>
    </source>
</evidence>
<dbReference type="RefSeq" id="WP_012176121.1">
    <property type="nucleotide sequence ID" value="NC_009943.1"/>
</dbReference>